<dbReference type="RefSeq" id="WP_002642946.1">
    <property type="nucleotide sequence ID" value="NZ_CP019448.1"/>
</dbReference>
<protein>
    <recommendedName>
        <fullName evidence="2">Surface-adhesin protein E-like domain-containing protein</fullName>
    </recommendedName>
</protein>
<reference evidence="3 4" key="1">
    <citation type="submission" date="2010-03" db="EMBL/GenBank/DDBJ databases">
        <authorList>
            <consortium name="The Broad Institute Genome Sequencing Platform"/>
            <person name="Ward D."/>
            <person name="Earl A."/>
            <person name="Feldgarden M."/>
            <person name="Gevers D."/>
            <person name="Young S."/>
            <person name="Zeng Q."/>
            <person name="Koehrsen M."/>
            <person name="Alvarado L."/>
            <person name="Berlin A.M."/>
            <person name="Borenstein D."/>
            <person name="Chapman S.B."/>
            <person name="Chen Z."/>
            <person name="Engels R."/>
            <person name="Freedman E."/>
            <person name="Gellesch M."/>
            <person name="Goldberg J."/>
            <person name="Griggs A."/>
            <person name="Gujja S."/>
            <person name="Heilman E.R."/>
            <person name="Heiman D.I."/>
            <person name="Hepburn T.A."/>
            <person name="Howarth C."/>
            <person name="Jen D."/>
            <person name="Larson L."/>
            <person name="Mehta T."/>
            <person name="Park D."/>
            <person name="Pearson M."/>
            <person name="Richards J."/>
            <person name="Roberts A."/>
            <person name="Saif S."/>
            <person name="Shea T.D."/>
            <person name="Shenoy N."/>
            <person name="Sisk P."/>
            <person name="Stolte C."/>
            <person name="Sykes S.N."/>
            <person name="Walk T."/>
            <person name="White J."/>
            <person name="Yandava C."/>
            <person name="Izard J."/>
            <person name="Baranova O.V."/>
            <person name="Blanton J.M."/>
            <person name="Tanner A.C."/>
            <person name="Dewhirst F."/>
            <person name="Haas B."/>
            <person name="Nusbaum C."/>
            <person name="Birren B."/>
        </authorList>
    </citation>
    <scope>NUCLEOTIDE SEQUENCE [LARGE SCALE GENOMIC DNA]</scope>
    <source>
        <strain evidence="3 4">ATCC 29453</strain>
    </source>
</reference>
<dbReference type="HOGENOM" id="CLU_114903_0_0_4"/>
<dbReference type="eggNOG" id="ENOG5032RT0">
    <property type="taxonomic scope" value="Bacteria"/>
</dbReference>
<proteinExistence type="predicted"/>
<dbReference type="InterPro" id="IPR031939">
    <property type="entry name" value="Adhesin_E-like"/>
</dbReference>
<feature type="signal peptide" evidence="1">
    <location>
        <begin position="1"/>
        <end position="17"/>
    </location>
</feature>
<dbReference type="PROSITE" id="PS51257">
    <property type="entry name" value="PROKAR_LIPOPROTEIN"/>
    <property type="match status" value="1"/>
</dbReference>
<accession>V9HJW7</accession>
<dbReference type="OrthoDB" id="8602093at2"/>
<feature type="chain" id="PRO_5004776657" description="Surface-adhesin protein E-like domain-containing protein" evidence="1">
    <location>
        <begin position="18"/>
        <end position="148"/>
    </location>
</feature>
<keyword evidence="4" id="KW-1185">Reference proteome</keyword>
<sequence length="148" mass="16537">MRLFQYVGMLLVGLVLAACGSNGTSQAVRNAPKVAGSWKPLGNVNNGNIVVSYDAGSLKKNGNLAWLRDRKIVINPQRERYSDTPYFKVAVSDWEFNCKNHSFRLTAVQFLDDKGKIVSQERYTTNPIPPMPIQRGTMADRQFAVACR</sequence>
<dbReference type="Proteomes" id="UP000017813">
    <property type="component" value="Unassembled WGS sequence"/>
</dbReference>
<dbReference type="EMBL" id="ADCY02000061">
    <property type="protein sequence ID" value="EFG30004.1"/>
    <property type="molecule type" value="Genomic_DNA"/>
</dbReference>
<reference evidence="3 4" key="2">
    <citation type="submission" date="2011-10" db="EMBL/GenBank/DDBJ databases">
        <title>The Genome Sequence of Simonsiella muelleri ATCC 29453.</title>
        <authorList>
            <consortium name="The Broad Institute Genome Sequencing Platform"/>
            <consortium name="The Broad Institute Genome Sequencing Center for Infectious Disease"/>
            <person name="Earl A."/>
            <person name="Ward D."/>
            <person name="Feldgarden M."/>
            <person name="Gevers D."/>
            <person name="Izard J."/>
            <person name="Baranova O.V."/>
            <person name="Blanton J.M."/>
            <person name="Tanner A.C."/>
            <person name="Dewhirst F."/>
            <person name="Young S.K."/>
            <person name="Zeng Q."/>
            <person name="Gargeya S."/>
            <person name="Fitzgerald M."/>
            <person name="Haas B."/>
            <person name="Abouelleil A."/>
            <person name="Alvarado L."/>
            <person name="Arachchi H.M."/>
            <person name="Berlin A."/>
            <person name="Brown A."/>
            <person name="Chapman S.B."/>
            <person name="Chen Z."/>
            <person name="Dunbar C."/>
            <person name="Freedman E."/>
            <person name="Gearin G."/>
            <person name="Goldberg J."/>
            <person name="Griggs A."/>
            <person name="Gujja S."/>
            <person name="Heiman D."/>
            <person name="Howarth C."/>
            <person name="Larson L."/>
            <person name="Lui A."/>
            <person name="MacDonald P.J.P."/>
            <person name="Montmayeur A."/>
            <person name="Murphy C."/>
            <person name="Neiman D."/>
            <person name="Pearson M."/>
            <person name="Priest M."/>
            <person name="Roberts A."/>
            <person name="Saif S."/>
            <person name="Shea T."/>
            <person name="Shenoy N."/>
            <person name="Sisk P."/>
            <person name="Stolte C."/>
            <person name="Sykes S."/>
            <person name="Wortman J."/>
            <person name="Nusbaum C."/>
            <person name="Birren B."/>
        </authorList>
    </citation>
    <scope>NUCLEOTIDE SEQUENCE [LARGE SCALE GENOMIC DNA]</scope>
    <source>
        <strain evidence="3 4">ATCC 29453</strain>
    </source>
</reference>
<dbReference type="Pfam" id="PF16747">
    <property type="entry name" value="Adhesin_E"/>
    <property type="match status" value="1"/>
</dbReference>
<comment type="caution">
    <text evidence="3">The sequence shown here is derived from an EMBL/GenBank/DDBJ whole genome shotgun (WGS) entry which is preliminary data.</text>
</comment>
<keyword evidence="1" id="KW-0732">Signal</keyword>
<name>V9HJW7_9NEIS</name>
<dbReference type="AlphaFoldDB" id="V9HJW7"/>
<organism evidence="3 4">
    <name type="scientific">Simonsiella muelleri ATCC 29453</name>
    <dbReference type="NCBI Taxonomy" id="641147"/>
    <lineage>
        <taxon>Bacteria</taxon>
        <taxon>Pseudomonadati</taxon>
        <taxon>Pseudomonadota</taxon>
        <taxon>Betaproteobacteria</taxon>
        <taxon>Neisseriales</taxon>
        <taxon>Neisseriaceae</taxon>
        <taxon>Simonsiella</taxon>
    </lineage>
</organism>
<evidence type="ECO:0000313" key="4">
    <source>
        <dbReference type="Proteomes" id="UP000017813"/>
    </source>
</evidence>
<evidence type="ECO:0000256" key="1">
    <source>
        <dbReference type="SAM" id="SignalP"/>
    </source>
</evidence>
<feature type="domain" description="Surface-adhesin protein E-like" evidence="2">
    <location>
        <begin position="38"/>
        <end position="148"/>
    </location>
</feature>
<evidence type="ECO:0000259" key="2">
    <source>
        <dbReference type="Pfam" id="PF16747"/>
    </source>
</evidence>
<gene>
    <name evidence="3" type="ORF">HMPREF9021_02142</name>
</gene>
<evidence type="ECO:0000313" key="3">
    <source>
        <dbReference type="EMBL" id="EFG30004.1"/>
    </source>
</evidence>